<dbReference type="SUPFAM" id="SSF53822">
    <property type="entry name" value="Periplasmic binding protein-like I"/>
    <property type="match status" value="1"/>
</dbReference>
<feature type="domain" description="Leucine-binding protein" evidence="4">
    <location>
        <begin position="33"/>
        <end position="365"/>
    </location>
</feature>
<evidence type="ECO:0000313" key="6">
    <source>
        <dbReference type="Proteomes" id="UP000773614"/>
    </source>
</evidence>
<feature type="chain" id="PRO_5038068984" description="Leucine-binding protein domain-containing protein" evidence="3">
    <location>
        <begin position="25"/>
        <end position="388"/>
    </location>
</feature>
<dbReference type="Pfam" id="PF13458">
    <property type="entry name" value="Peripla_BP_6"/>
    <property type="match status" value="1"/>
</dbReference>
<proteinExistence type="inferred from homology"/>
<keyword evidence="6" id="KW-1185">Reference proteome</keyword>
<keyword evidence="2 3" id="KW-0732">Signal</keyword>
<evidence type="ECO:0000256" key="3">
    <source>
        <dbReference type="SAM" id="SignalP"/>
    </source>
</evidence>
<accession>A0A964WS25</accession>
<dbReference type="EMBL" id="SPKJ01000003">
    <property type="protein sequence ID" value="MYZ46416.1"/>
    <property type="molecule type" value="Genomic_DNA"/>
</dbReference>
<comment type="similarity">
    <text evidence="1">Belongs to the leucine-binding protein family.</text>
</comment>
<dbReference type="InterPro" id="IPR028081">
    <property type="entry name" value="Leu-bd"/>
</dbReference>
<sequence length="388" mass="41651">MNRIACKIALGVACTLMWVLPAAAADPGIKDDEIVVGAIMPFTGPAGALGYGAFLGERIAIEEANAAGGVNGRKITVIAEDDEYVPARTVQAFNKLMEVDQIFALIAGSGSSHWLAIMPTLEAEGIPNINPLLASMKPFEAGPTTHFGIGTSYRDGANEVMEIMAKRNPNLKWASIVQEDESGIDREVGFNEAAKNLGLEVVAQMRVNRTQTDFSAEVLRMQQAGATGVFIGGLPTLDAGVLKEIRKLDMKAKVATLWLSHNEASLNLLREDAGDLVLYDFVPSMTDPKLDHFHALAKAHLSTEDQGRINRYSVTGYATMKAFIEAMNRCGRDLSRACALAELNKLTDFDTGVMGKITWRPDSHLAPVAGAPLVIDAKAGRFVPLAAD</sequence>
<name>A0A964WS25_9HYPH</name>
<dbReference type="PANTHER" id="PTHR47235:SF1">
    <property type="entry name" value="BLR6548 PROTEIN"/>
    <property type="match status" value="1"/>
</dbReference>
<reference evidence="5" key="1">
    <citation type="submission" date="2019-03" db="EMBL/GenBank/DDBJ databases">
        <title>Afifella sp. nov., isolated from activated sludge.</title>
        <authorList>
            <person name="Li Q."/>
            <person name="Liu Y."/>
        </authorList>
    </citation>
    <scope>NUCLEOTIDE SEQUENCE</scope>
    <source>
        <strain evidence="5">L72</strain>
    </source>
</reference>
<comment type="caution">
    <text evidence="5">The sequence shown here is derived from an EMBL/GenBank/DDBJ whole genome shotgun (WGS) entry which is preliminary data.</text>
</comment>
<evidence type="ECO:0000313" key="5">
    <source>
        <dbReference type="EMBL" id="MYZ46416.1"/>
    </source>
</evidence>
<dbReference type="Proteomes" id="UP000773614">
    <property type="component" value="Unassembled WGS sequence"/>
</dbReference>
<protein>
    <recommendedName>
        <fullName evidence="4">Leucine-binding protein domain-containing protein</fullName>
    </recommendedName>
</protein>
<gene>
    <name evidence="5" type="ORF">E4O86_01605</name>
</gene>
<organism evidence="5 6">
    <name type="scientific">Propylenella binzhouense</name>
    <dbReference type="NCBI Taxonomy" id="2555902"/>
    <lineage>
        <taxon>Bacteria</taxon>
        <taxon>Pseudomonadati</taxon>
        <taxon>Pseudomonadota</taxon>
        <taxon>Alphaproteobacteria</taxon>
        <taxon>Hyphomicrobiales</taxon>
        <taxon>Propylenellaceae</taxon>
        <taxon>Propylenella</taxon>
    </lineage>
</organism>
<evidence type="ECO:0000256" key="1">
    <source>
        <dbReference type="ARBA" id="ARBA00010062"/>
    </source>
</evidence>
<dbReference type="InterPro" id="IPR028082">
    <property type="entry name" value="Peripla_BP_I"/>
</dbReference>
<dbReference type="AlphaFoldDB" id="A0A964WS25"/>
<dbReference type="Gene3D" id="3.40.50.2300">
    <property type="match status" value="2"/>
</dbReference>
<evidence type="ECO:0000256" key="2">
    <source>
        <dbReference type="ARBA" id="ARBA00022729"/>
    </source>
</evidence>
<evidence type="ECO:0000259" key="4">
    <source>
        <dbReference type="Pfam" id="PF13458"/>
    </source>
</evidence>
<dbReference type="PANTHER" id="PTHR47235">
    <property type="entry name" value="BLR6548 PROTEIN"/>
    <property type="match status" value="1"/>
</dbReference>
<feature type="signal peptide" evidence="3">
    <location>
        <begin position="1"/>
        <end position="24"/>
    </location>
</feature>
<dbReference type="CDD" id="cd06343">
    <property type="entry name" value="PBP1_ABC_ligand_binding-like"/>
    <property type="match status" value="1"/>
</dbReference>